<accession>A0A1H9W776</accession>
<organism evidence="1 2">
    <name type="scientific">Pedococcus cremeus</name>
    <dbReference type="NCBI Taxonomy" id="587636"/>
    <lineage>
        <taxon>Bacteria</taxon>
        <taxon>Bacillati</taxon>
        <taxon>Actinomycetota</taxon>
        <taxon>Actinomycetes</taxon>
        <taxon>Micrococcales</taxon>
        <taxon>Intrasporangiaceae</taxon>
        <taxon>Pedococcus</taxon>
    </lineage>
</organism>
<sequence>MTRELAAALGAEAAFFLIEDLSGRGLIRLSHARGGDAEATFTARVGEEQLSVRFDAAEQAVVLLSDGGPAEVAVRAPGTAAPGERVGRGQ</sequence>
<evidence type="ECO:0000313" key="1">
    <source>
        <dbReference type="EMBL" id="SES29323.1"/>
    </source>
</evidence>
<dbReference type="Proteomes" id="UP000199019">
    <property type="component" value="Unassembled WGS sequence"/>
</dbReference>
<proteinExistence type="predicted"/>
<protein>
    <submittedName>
        <fullName evidence="1">Uncharacterized protein</fullName>
    </submittedName>
</protein>
<reference evidence="2" key="1">
    <citation type="submission" date="2016-10" db="EMBL/GenBank/DDBJ databases">
        <authorList>
            <person name="Varghese N."/>
            <person name="Submissions S."/>
        </authorList>
    </citation>
    <scope>NUCLEOTIDE SEQUENCE [LARGE SCALE GENOMIC DNA]</scope>
    <source>
        <strain evidence="2">CGMCC 1.6963</strain>
    </source>
</reference>
<gene>
    <name evidence="1" type="ORF">SAMN05216199_2805</name>
</gene>
<evidence type="ECO:0000313" key="2">
    <source>
        <dbReference type="Proteomes" id="UP000199019"/>
    </source>
</evidence>
<dbReference type="AlphaFoldDB" id="A0A1H9W776"/>
<name>A0A1H9W776_9MICO</name>
<keyword evidence="2" id="KW-1185">Reference proteome</keyword>
<dbReference type="EMBL" id="FOHB01000004">
    <property type="protein sequence ID" value="SES29323.1"/>
    <property type="molecule type" value="Genomic_DNA"/>
</dbReference>